<dbReference type="FunFam" id="3.40.50.720:FF:000084">
    <property type="entry name" value="Short-chain dehydrogenase reductase"/>
    <property type="match status" value="1"/>
</dbReference>
<evidence type="ECO:0000256" key="2">
    <source>
        <dbReference type="ARBA" id="ARBA00023002"/>
    </source>
</evidence>
<dbReference type="GO" id="GO:0016614">
    <property type="term" value="F:oxidoreductase activity, acting on CH-OH group of donors"/>
    <property type="evidence" value="ECO:0007669"/>
    <property type="project" value="UniProtKB-ARBA"/>
</dbReference>
<protein>
    <submittedName>
        <fullName evidence="3">Dehydrogenase</fullName>
    </submittedName>
</protein>
<organism evidence="3 4">
    <name type="scientific">Paenibacillus xylanivorans</name>
    <dbReference type="NCBI Taxonomy" id="1705561"/>
    <lineage>
        <taxon>Bacteria</taxon>
        <taxon>Bacillati</taxon>
        <taxon>Bacillota</taxon>
        <taxon>Bacilli</taxon>
        <taxon>Bacillales</taxon>
        <taxon>Paenibacillaceae</taxon>
        <taxon>Paenibacillus</taxon>
    </lineage>
</organism>
<gene>
    <name evidence="3" type="ORF">AMS66_05140</name>
</gene>
<sequence>MNPVYPFYGEKTVCKEQKLAFPPQHQDQQPGLETLMVPEPISEDPAYIGSCKLEGKVAIITGGDSGIGRAAAIAFAKEGADITIAYLYERTDAERTRDRIEELGQRCLLIEIDLRLKKNCEAVIRTTMETFGKIDVLVNNHGVQYVQPSIVDITEEQLYHTFQTNVFAYFFLIQAALPHLCKGASIINTASITAYKGEVQLIDYSSSKGAVVSLTRVLAKSLAAQGIRVNCVAPGPIWTPLIPSSFSAEDVQVFGTETPMGRAGQPYELAAAYVYLASRDSSYVTGECIHVNGGDMVTT</sequence>
<dbReference type="InterPro" id="IPR036291">
    <property type="entry name" value="NAD(P)-bd_dom_sf"/>
</dbReference>
<dbReference type="InterPro" id="IPR002347">
    <property type="entry name" value="SDR_fam"/>
</dbReference>
<comment type="similarity">
    <text evidence="1">Belongs to the short-chain dehydrogenases/reductases (SDR) family.</text>
</comment>
<accession>A0A0N0C5S4</accession>
<dbReference type="PANTHER" id="PTHR48107">
    <property type="entry name" value="NADPH-DEPENDENT ALDEHYDE REDUCTASE-LIKE PROTEIN, CHLOROPLASTIC-RELATED"/>
    <property type="match status" value="1"/>
</dbReference>
<dbReference type="AlphaFoldDB" id="A0A0N0C5S4"/>
<dbReference type="PRINTS" id="PR00080">
    <property type="entry name" value="SDRFAMILY"/>
</dbReference>
<dbReference type="PATRIC" id="fig|1705561.3.peg.721"/>
<evidence type="ECO:0000256" key="1">
    <source>
        <dbReference type="ARBA" id="ARBA00006484"/>
    </source>
</evidence>
<comment type="caution">
    <text evidence="3">The sequence shown here is derived from an EMBL/GenBank/DDBJ whole genome shotgun (WGS) entry which is preliminary data.</text>
</comment>
<dbReference type="PANTHER" id="PTHR48107:SF16">
    <property type="entry name" value="NADPH-DEPENDENT ALDEHYDE REDUCTASE 1, CHLOROPLASTIC"/>
    <property type="match status" value="1"/>
</dbReference>
<keyword evidence="2" id="KW-0560">Oxidoreductase</keyword>
<evidence type="ECO:0000313" key="3">
    <source>
        <dbReference type="EMBL" id="KOY17637.1"/>
    </source>
</evidence>
<dbReference type="Gene3D" id="3.40.50.720">
    <property type="entry name" value="NAD(P)-binding Rossmann-like Domain"/>
    <property type="match status" value="1"/>
</dbReference>
<dbReference type="GO" id="GO:0008206">
    <property type="term" value="P:bile acid metabolic process"/>
    <property type="evidence" value="ECO:0007669"/>
    <property type="project" value="UniProtKB-ARBA"/>
</dbReference>
<dbReference type="Proteomes" id="UP000037688">
    <property type="component" value="Unassembled WGS sequence"/>
</dbReference>
<dbReference type="SUPFAM" id="SSF51735">
    <property type="entry name" value="NAD(P)-binding Rossmann-fold domains"/>
    <property type="match status" value="1"/>
</dbReference>
<dbReference type="RefSeq" id="WP_053779765.1">
    <property type="nucleotide sequence ID" value="NZ_LITU01000036.1"/>
</dbReference>
<dbReference type="EMBL" id="LITU01000036">
    <property type="protein sequence ID" value="KOY17637.1"/>
    <property type="molecule type" value="Genomic_DNA"/>
</dbReference>
<dbReference type="InterPro" id="IPR020904">
    <property type="entry name" value="Sc_DH/Rdtase_CS"/>
</dbReference>
<reference evidence="3 4" key="1">
    <citation type="submission" date="2015-08" db="EMBL/GenBank/DDBJ databases">
        <title>Draft genome sequence of cellulolytic and xylanolytic Paenibacillus sp. A59, isolated from a decaying forest soil from Patagonia, Argentina.</title>
        <authorList>
            <person name="Ghio S."/>
            <person name="Caceres A.M."/>
            <person name="Talia P."/>
            <person name="Grasso D."/>
            <person name="Campos E."/>
        </authorList>
    </citation>
    <scope>NUCLEOTIDE SEQUENCE [LARGE SCALE GENOMIC DNA]</scope>
    <source>
        <strain evidence="3 4">A59</strain>
    </source>
</reference>
<dbReference type="NCBIfam" id="NF005559">
    <property type="entry name" value="PRK07231.1"/>
    <property type="match status" value="1"/>
</dbReference>
<dbReference type="OrthoDB" id="9803333at2"/>
<dbReference type="Pfam" id="PF13561">
    <property type="entry name" value="adh_short_C2"/>
    <property type="match status" value="1"/>
</dbReference>
<evidence type="ECO:0000313" key="4">
    <source>
        <dbReference type="Proteomes" id="UP000037688"/>
    </source>
</evidence>
<proteinExistence type="inferred from homology"/>
<name>A0A0N0C5S4_9BACL</name>
<keyword evidence="4" id="KW-1185">Reference proteome</keyword>
<dbReference type="PRINTS" id="PR00081">
    <property type="entry name" value="GDHRDH"/>
</dbReference>
<dbReference type="PROSITE" id="PS00061">
    <property type="entry name" value="ADH_SHORT"/>
    <property type="match status" value="1"/>
</dbReference>